<sequence>MEKGDQSIDFQLLVRQMKPDEVAESVQMFSEAGLHDSPSTVEAFYQYDPKRFIVAVDEDKNQIVGCCAAPVTTHDTAFLGLYVVDKCYQRLGIGVKVFKQCISAVGDRNCGLGAVPAKFDIYKNRAGFNVEEGSSLVITQGIPKGIERLKTLDKLNNPKLQLRKLISVEYDEDLVQKIIAFDEQVHLDNRDKLLRYCLAKEDTVTYAVIDSDSNQVIGYGCIRPDSIDRAMPGPLYAMDDDIAEIILGQLLRCDSCFNDEVSFFTSSKSVGGLRLAKEVLNLTEAERCAKLYTRTIPPFNYDMQYACHTPDFAC</sequence>
<dbReference type="InterPro" id="IPR016181">
    <property type="entry name" value="Acyl_CoA_acyltransferase"/>
</dbReference>
<dbReference type="Gene3D" id="3.40.630.30">
    <property type="match status" value="1"/>
</dbReference>
<gene>
    <name evidence="2" type="ORF">RDWZM_008245</name>
</gene>
<evidence type="ECO:0000313" key="3">
    <source>
        <dbReference type="Proteomes" id="UP001142055"/>
    </source>
</evidence>
<keyword evidence="3" id="KW-1185">Reference proteome</keyword>
<dbReference type="InterPro" id="IPR052729">
    <property type="entry name" value="Acyl/Acetyltrans_Enzymes"/>
</dbReference>
<dbReference type="PANTHER" id="PTHR47237:SF1">
    <property type="entry name" value="SLL0310 PROTEIN"/>
    <property type="match status" value="1"/>
</dbReference>
<protein>
    <recommendedName>
        <fullName evidence="1">N-acetyltransferase domain-containing protein</fullName>
    </recommendedName>
</protein>
<dbReference type="AlphaFoldDB" id="A0A9Q0RIP5"/>
<dbReference type="InterPro" id="IPR041496">
    <property type="entry name" value="YitH/HolE_GNAT"/>
</dbReference>
<reference evidence="2" key="1">
    <citation type="submission" date="2022-12" db="EMBL/GenBank/DDBJ databases">
        <title>Genome assemblies of Blomia tropicalis.</title>
        <authorList>
            <person name="Cui Y."/>
        </authorList>
    </citation>
    <scope>NUCLEOTIDE SEQUENCE</scope>
    <source>
        <tissue evidence="2">Adult mites</tissue>
    </source>
</reference>
<accession>A0A9Q0RIP5</accession>
<dbReference type="SUPFAM" id="SSF55729">
    <property type="entry name" value="Acyl-CoA N-acyltransferases (Nat)"/>
    <property type="match status" value="1"/>
</dbReference>
<dbReference type="Pfam" id="PF00583">
    <property type="entry name" value="Acetyltransf_1"/>
    <property type="match status" value="1"/>
</dbReference>
<dbReference type="Pfam" id="PF18014">
    <property type="entry name" value="Acetyltransf_18"/>
    <property type="match status" value="1"/>
</dbReference>
<dbReference type="Proteomes" id="UP001142055">
    <property type="component" value="Chromosome 3"/>
</dbReference>
<dbReference type="Gene3D" id="3.40.630.90">
    <property type="match status" value="1"/>
</dbReference>
<name>A0A9Q0RIP5_BLOTA</name>
<dbReference type="PROSITE" id="PS51186">
    <property type="entry name" value="GNAT"/>
    <property type="match status" value="1"/>
</dbReference>
<dbReference type="InterPro" id="IPR000182">
    <property type="entry name" value="GNAT_dom"/>
</dbReference>
<evidence type="ECO:0000259" key="1">
    <source>
        <dbReference type="PROSITE" id="PS51186"/>
    </source>
</evidence>
<comment type="caution">
    <text evidence="2">The sequence shown here is derived from an EMBL/GenBank/DDBJ whole genome shotgun (WGS) entry which is preliminary data.</text>
</comment>
<dbReference type="GO" id="GO:0016747">
    <property type="term" value="F:acyltransferase activity, transferring groups other than amino-acyl groups"/>
    <property type="evidence" value="ECO:0007669"/>
    <property type="project" value="InterPro"/>
</dbReference>
<evidence type="ECO:0000313" key="2">
    <source>
        <dbReference type="EMBL" id="KAJ6217088.1"/>
    </source>
</evidence>
<dbReference type="PANTHER" id="PTHR47237">
    <property type="entry name" value="SLL0310 PROTEIN"/>
    <property type="match status" value="1"/>
</dbReference>
<dbReference type="OMA" id="WRELGRH"/>
<organism evidence="2 3">
    <name type="scientific">Blomia tropicalis</name>
    <name type="common">Mite</name>
    <dbReference type="NCBI Taxonomy" id="40697"/>
    <lineage>
        <taxon>Eukaryota</taxon>
        <taxon>Metazoa</taxon>
        <taxon>Ecdysozoa</taxon>
        <taxon>Arthropoda</taxon>
        <taxon>Chelicerata</taxon>
        <taxon>Arachnida</taxon>
        <taxon>Acari</taxon>
        <taxon>Acariformes</taxon>
        <taxon>Sarcoptiformes</taxon>
        <taxon>Astigmata</taxon>
        <taxon>Glycyphagoidea</taxon>
        <taxon>Echimyopodidae</taxon>
        <taxon>Blomia</taxon>
    </lineage>
</organism>
<feature type="domain" description="N-acetyltransferase" evidence="1">
    <location>
        <begin position="12"/>
        <end position="153"/>
    </location>
</feature>
<proteinExistence type="predicted"/>
<dbReference type="EMBL" id="JAPWDV010000003">
    <property type="protein sequence ID" value="KAJ6217088.1"/>
    <property type="molecule type" value="Genomic_DNA"/>
</dbReference>
<dbReference type="CDD" id="cd04301">
    <property type="entry name" value="NAT_SF"/>
    <property type="match status" value="1"/>
</dbReference>